<feature type="compositionally biased region" description="Basic and acidic residues" evidence="1">
    <location>
        <begin position="208"/>
        <end position="219"/>
    </location>
</feature>
<dbReference type="PRINTS" id="PR01217">
    <property type="entry name" value="PRICHEXTENSN"/>
</dbReference>
<evidence type="ECO:0000256" key="1">
    <source>
        <dbReference type="SAM" id="MobiDB-lite"/>
    </source>
</evidence>
<evidence type="ECO:0000313" key="3">
    <source>
        <dbReference type="EMBL" id="EDY15957.1"/>
    </source>
</evidence>
<keyword evidence="2" id="KW-0812">Transmembrane</keyword>
<sequence length="428" mass="46811">MTFVQRYTSPLLARIPDVSEVPTGRLVLIGVVVSLLLHLLAFLMIPLISLLFRDRSVDFARASLKPRNIELQIIPPEEERIQPFTLAPPPPDRLFLDSRGLDIAKDPSDHSLIESDENMKAASELPATGDSLLPGQMGKNLPFNAFQTTRSLLGPMAQPFAPTPPSAQPLPAPPPPNVQVAQQEPDKTPPTPTPADNAPQSPKPPPPDAKKTEQKDKPLTAENVQKKVQKLKEVEKLLDDEIAVTKRETVPKAVTQIEPPANTPSPVAHAAKLRPIEDQPQQMAKLTTPAPRPQPQHSSGYTPEQEKNRIESSISNRGKSAVDAIATPMAKYRKAVNDAIGSRWYYYIHDKMDLIAFGSVRISFVIDAQGHISGSRVEANTSNQSLADVSMRAVHDAEIGPPPSDPGSPISTAPLEWTLTFTYYPFSQ</sequence>
<evidence type="ECO:0000313" key="4">
    <source>
        <dbReference type="Proteomes" id="UP000005824"/>
    </source>
</evidence>
<name>B4DC80_9BACT</name>
<dbReference type="STRING" id="497964.CfE428DRAFT_6521"/>
<accession>B4DC80</accession>
<feature type="compositionally biased region" description="Pro residues" evidence="1">
    <location>
        <begin position="161"/>
        <end position="177"/>
    </location>
</feature>
<protein>
    <recommendedName>
        <fullName evidence="5">TonB family protein</fullName>
    </recommendedName>
</protein>
<dbReference type="AlphaFoldDB" id="B4DC80"/>
<proteinExistence type="predicted"/>
<dbReference type="EMBL" id="ABVL01000045">
    <property type="protein sequence ID" value="EDY15957.1"/>
    <property type="molecule type" value="Genomic_DNA"/>
</dbReference>
<feature type="region of interest" description="Disordered" evidence="1">
    <location>
        <begin position="283"/>
        <end position="318"/>
    </location>
</feature>
<organism evidence="3 4">
    <name type="scientific">Chthoniobacter flavus Ellin428</name>
    <dbReference type="NCBI Taxonomy" id="497964"/>
    <lineage>
        <taxon>Bacteria</taxon>
        <taxon>Pseudomonadati</taxon>
        <taxon>Verrucomicrobiota</taxon>
        <taxon>Spartobacteria</taxon>
        <taxon>Chthoniobacterales</taxon>
        <taxon>Chthoniobacteraceae</taxon>
        <taxon>Chthoniobacter</taxon>
    </lineage>
</organism>
<feature type="region of interest" description="Disordered" evidence="1">
    <location>
        <begin position="155"/>
        <end position="226"/>
    </location>
</feature>
<keyword evidence="4" id="KW-1185">Reference proteome</keyword>
<comment type="caution">
    <text evidence="3">The sequence shown here is derived from an EMBL/GenBank/DDBJ whole genome shotgun (WGS) entry which is preliminary data.</text>
</comment>
<evidence type="ECO:0008006" key="5">
    <source>
        <dbReference type="Google" id="ProtNLM"/>
    </source>
</evidence>
<dbReference type="SUPFAM" id="SSF74653">
    <property type="entry name" value="TolA/TonB C-terminal domain"/>
    <property type="match status" value="1"/>
</dbReference>
<gene>
    <name evidence="3" type="ORF">CfE428DRAFT_6521</name>
</gene>
<feature type="transmembrane region" description="Helical" evidence="2">
    <location>
        <begin position="26"/>
        <end position="52"/>
    </location>
</feature>
<dbReference type="RefSeq" id="WP_006983838.1">
    <property type="nucleotide sequence ID" value="NZ_ABVL01000045.1"/>
</dbReference>
<dbReference type="Gene3D" id="3.30.1150.10">
    <property type="match status" value="1"/>
</dbReference>
<dbReference type="InParanoid" id="B4DC80"/>
<keyword evidence="2" id="KW-1133">Transmembrane helix</keyword>
<dbReference type="Proteomes" id="UP000005824">
    <property type="component" value="Unassembled WGS sequence"/>
</dbReference>
<reference evidence="3 4" key="1">
    <citation type="journal article" date="2011" name="J. Bacteriol.">
        <title>Genome sequence of Chthoniobacter flavus Ellin428, an aerobic heterotrophic soil bacterium.</title>
        <authorList>
            <person name="Kant R."/>
            <person name="van Passel M.W."/>
            <person name="Palva A."/>
            <person name="Lucas S."/>
            <person name="Lapidus A."/>
            <person name="Glavina Del Rio T."/>
            <person name="Dalin E."/>
            <person name="Tice H."/>
            <person name="Bruce D."/>
            <person name="Goodwin L."/>
            <person name="Pitluck S."/>
            <person name="Larimer F.W."/>
            <person name="Land M.L."/>
            <person name="Hauser L."/>
            <person name="Sangwan P."/>
            <person name="de Vos W.M."/>
            <person name="Janssen P.H."/>
            <person name="Smidt H."/>
        </authorList>
    </citation>
    <scope>NUCLEOTIDE SEQUENCE [LARGE SCALE GENOMIC DNA]</scope>
    <source>
        <strain evidence="3 4">Ellin428</strain>
    </source>
</reference>
<keyword evidence="2" id="KW-0472">Membrane</keyword>
<evidence type="ECO:0000256" key="2">
    <source>
        <dbReference type="SAM" id="Phobius"/>
    </source>
</evidence>